<keyword evidence="12" id="KW-1185">Reference proteome</keyword>
<dbReference type="GO" id="GO:0042281">
    <property type="term" value="F:dolichyl pyrophosphate Man9GlcNAc2 alpha-1,3-glucosyltransferase activity"/>
    <property type="evidence" value="ECO:0007669"/>
    <property type="project" value="TreeGrafter"/>
</dbReference>
<comment type="subcellular location">
    <subcellularLocation>
        <location evidence="1 10">Endoplasmic reticulum membrane</location>
        <topology evidence="1 10">Multi-pass membrane protein</topology>
    </subcellularLocation>
</comment>
<dbReference type="OrthoDB" id="339981at2759"/>
<gene>
    <name evidence="11" type="primary">gny</name>
    <name evidence="11" type="ORF">SNAT2548_LOCUS5922</name>
</gene>
<dbReference type="InterPro" id="IPR004856">
    <property type="entry name" value="Glyco_trans_ALG6/ALG8"/>
</dbReference>
<name>A0A812JDU3_9DINO</name>
<reference evidence="11" key="1">
    <citation type="submission" date="2021-02" db="EMBL/GenBank/DDBJ databases">
        <authorList>
            <person name="Dougan E. K."/>
            <person name="Rhodes N."/>
            <person name="Thang M."/>
            <person name="Chan C."/>
        </authorList>
    </citation>
    <scope>NUCLEOTIDE SEQUENCE</scope>
</reference>
<keyword evidence="5 10" id="KW-0808">Transferase</keyword>
<feature type="transmembrane region" description="Helical" evidence="10">
    <location>
        <begin position="420"/>
        <end position="442"/>
    </location>
</feature>
<comment type="similarity">
    <text evidence="3 10">Belongs to the ALG6/ALG8 glucosyltransferase family.</text>
</comment>
<dbReference type="Pfam" id="PF03155">
    <property type="entry name" value="Alg6_Alg8"/>
    <property type="match status" value="1"/>
</dbReference>
<organism evidence="11 12">
    <name type="scientific">Symbiodinium natans</name>
    <dbReference type="NCBI Taxonomy" id="878477"/>
    <lineage>
        <taxon>Eukaryota</taxon>
        <taxon>Sar</taxon>
        <taxon>Alveolata</taxon>
        <taxon>Dinophyceae</taxon>
        <taxon>Suessiales</taxon>
        <taxon>Symbiodiniaceae</taxon>
        <taxon>Symbiodinium</taxon>
    </lineage>
</organism>
<comment type="pathway">
    <text evidence="2 10">Protein modification; protein glycosylation.</text>
</comment>
<evidence type="ECO:0000256" key="8">
    <source>
        <dbReference type="ARBA" id="ARBA00022989"/>
    </source>
</evidence>
<proteinExistence type="inferred from homology"/>
<dbReference type="AlphaFoldDB" id="A0A812JDU3"/>
<feature type="transmembrane region" description="Helical" evidence="10">
    <location>
        <begin position="264"/>
        <end position="285"/>
    </location>
</feature>
<evidence type="ECO:0000313" key="11">
    <source>
        <dbReference type="EMBL" id="CAE7200152.1"/>
    </source>
</evidence>
<dbReference type="GO" id="GO:0005789">
    <property type="term" value="C:endoplasmic reticulum membrane"/>
    <property type="evidence" value="ECO:0007669"/>
    <property type="project" value="UniProtKB-SubCell"/>
</dbReference>
<evidence type="ECO:0000256" key="5">
    <source>
        <dbReference type="ARBA" id="ARBA00022679"/>
    </source>
</evidence>
<evidence type="ECO:0000256" key="4">
    <source>
        <dbReference type="ARBA" id="ARBA00022676"/>
    </source>
</evidence>
<feature type="transmembrane region" description="Helical" evidence="10">
    <location>
        <begin position="292"/>
        <end position="310"/>
    </location>
</feature>
<sequence length="462" mass="50163">MFGDYEAQRHWMEITTALPILDWYEQTEENDLQYWGLDYPPLTAFHSWLLGKLGHLADPACFALHSSRGHEGVGCKVFLRLSVIVSDLLVYLPGERLSAMQDPALLTSTVLLLWLLPPLVLIDHGHFQYNGVCLGLCLAAAGCVARGRTALGSVLFTSGLLFKQIALYYAPAFFFGILGICLWQPPAGIFNVSRRVVATGVVVLCTAALLLMPWLLSGQPVAAVLQILHRMFPFARGLYEDKVANFWCSVSVVFKVHRVLPAAYIPRLCAAVTLAALLPSALCSLRPGAGRGAFAATLFTSSLSFFLFAFQVHEKGILFPAAAAALLPMALPSRHVAMAVLAARHFQLVALFSMYPLMVKDALVLPYALACLALVAVCEADLPPCGGAVRALLRTSYLLGLLLHGIHAFAPVPARYPDLWTLLITSASCGYFLCSLIVVSVAQMRGLFSATEAEDTAKQKEQ</sequence>
<feature type="transmembrane region" description="Helical" evidence="10">
    <location>
        <begin position="104"/>
        <end position="122"/>
    </location>
</feature>
<keyword evidence="7 10" id="KW-0256">Endoplasmic reticulum</keyword>
<accession>A0A812JDU3</accession>
<evidence type="ECO:0000256" key="3">
    <source>
        <dbReference type="ARBA" id="ARBA00008715"/>
    </source>
</evidence>
<keyword evidence="9 10" id="KW-0472">Membrane</keyword>
<dbReference type="Proteomes" id="UP000604046">
    <property type="component" value="Unassembled WGS sequence"/>
</dbReference>
<feature type="transmembrane region" description="Helical" evidence="10">
    <location>
        <begin position="364"/>
        <end position="383"/>
    </location>
</feature>
<evidence type="ECO:0000256" key="7">
    <source>
        <dbReference type="ARBA" id="ARBA00022824"/>
    </source>
</evidence>
<evidence type="ECO:0000256" key="6">
    <source>
        <dbReference type="ARBA" id="ARBA00022692"/>
    </source>
</evidence>
<evidence type="ECO:0000256" key="1">
    <source>
        <dbReference type="ARBA" id="ARBA00004477"/>
    </source>
</evidence>
<dbReference type="PANTHER" id="PTHR12413:SF1">
    <property type="entry name" value="DOLICHYL PYROPHOSPHATE MAN9GLCNAC2 ALPHA-1,3-GLUCOSYLTRANSFERASE"/>
    <property type="match status" value="1"/>
</dbReference>
<feature type="transmembrane region" description="Helical" evidence="10">
    <location>
        <begin position="395"/>
        <end position="414"/>
    </location>
</feature>
<evidence type="ECO:0000313" key="12">
    <source>
        <dbReference type="Proteomes" id="UP000604046"/>
    </source>
</evidence>
<dbReference type="UniPathway" id="UPA00378"/>
<protein>
    <recommendedName>
        <fullName evidence="10">Alpha-1,3-glucosyltransferase</fullName>
        <ecNumber evidence="10">2.4.1.-</ecNumber>
    </recommendedName>
</protein>
<feature type="transmembrane region" description="Helical" evidence="10">
    <location>
        <begin position="167"/>
        <end position="184"/>
    </location>
</feature>
<keyword evidence="6 10" id="KW-0812">Transmembrane</keyword>
<dbReference type="PANTHER" id="PTHR12413">
    <property type="entry name" value="DOLICHYL GLYCOSYLTRANSFERASE"/>
    <property type="match status" value="1"/>
</dbReference>
<feature type="transmembrane region" description="Helical" evidence="10">
    <location>
        <begin position="196"/>
        <end position="216"/>
    </location>
</feature>
<keyword evidence="4 10" id="KW-0328">Glycosyltransferase</keyword>
<keyword evidence="8 10" id="KW-1133">Transmembrane helix</keyword>
<dbReference type="EC" id="2.4.1.-" evidence="10"/>
<dbReference type="EMBL" id="CAJNDS010000384">
    <property type="protein sequence ID" value="CAE7200152.1"/>
    <property type="molecule type" value="Genomic_DNA"/>
</dbReference>
<comment type="caution">
    <text evidence="11">The sequence shown here is derived from an EMBL/GenBank/DDBJ whole genome shotgun (WGS) entry which is preliminary data.</text>
</comment>
<evidence type="ECO:0000256" key="2">
    <source>
        <dbReference type="ARBA" id="ARBA00004922"/>
    </source>
</evidence>
<evidence type="ECO:0000256" key="9">
    <source>
        <dbReference type="ARBA" id="ARBA00023136"/>
    </source>
</evidence>
<evidence type="ECO:0000256" key="10">
    <source>
        <dbReference type="RuleBase" id="RU363110"/>
    </source>
</evidence>